<dbReference type="GO" id="GO:0000012">
    <property type="term" value="P:single strand break repair"/>
    <property type="evidence" value="ECO:0007669"/>
    <property type="project" value="InterPro"/>
</dbReference>
<evidence type="ECO:0000256" key="6">
    <source>
        <dbReference type="ARBA" id="ARBA00022737"/>
    </source>
</evidence>
<dbReference type="Pfam" id="PF16589">
    <property type="entry name" value="BRCT_2"/>
    <property type="match status" value="1"/>
</dbReference>
<keyword evidence="10" id="KW-0539">Nucleus</keyword>
<protein>
    <recommendedName>
        <fullName evidence="13">DNA repair protein XRCC1</fullName>
    </recommendedName>
    <alternativeName>
        <fullName evidence="14">X-ray repair cross-complementing protein 1</fullName>
    </alternativeName>
</protein>
<dbReference type="Proteomes" id="UP000807504">
    <property type="component" value="Unassembled WGS sequence"/>
</dbReference>
<dbReference type="GO" id="GO:0006303">
    <property type="term" value="P:double-strand break repair via nonhomologous end joining"/>
    <property type="evidence" value="ECO:0007669"/>
    <property type="project" value="InterPro"/>
</dbReference>
<dbReference type="Gene3D" id="2.60.120.260">
    <property type="entry name" value="Galactose-binding domain-like"/>
    <property type="match status" value="1"/>
</dbReference>
<comment type="subunit">
    <text evidence="12">Homodimer. Interacts with polynucleotide kinase (PNK), DNA polymerase-beta (POLB) and DNA ligase III (LIG3). Interacts with APTX and APLF. Interacts with APEX1; the interaction is induced by SIRT1 and increases with the acetylated form of APEX1. Interacts with (poly-ADP-ribosylated) PARP1.</text>
</comment>
<dbReference type="FunFam" id="3.40.50.10190:FF:000012">
    <property type="entry name" value="X-ray repair cross complementing 1"/>
    <property type="match status" value="1"/>
</dbReference>
<evidence type="ECO:0000259" key="16">
    <source>
        <dbReference type="PROSITE" id="PS50172"/>
    </source>
</evidence>
<dbReference type="Pfam" id="PF01834">
    <property type="entry name" value="XRCC1_N"/>
    <property type="match status" value="1"/>
</dbReference>
<dbReference type="CDD" id="cd17725">
    <property type="entry name" value="BRCT_XRCC1_rpt1"/>
    <property type="match status" value="1"/>
</dbReference>
<feature type="compositionally biased region" description="Basic and acidic residues" evidence="15">
    <location>
        <begin position="234"/>
        <end position="272"/>
    </location>
</feature>
<dbReference type="SUPFAM" id="SSF52113">
    <property type="entry name" value="BRCT domain"/>
    <property type="match status" value="2"/>
</dbReference>
<keyword evidence="7" id="KW-0227">DNA damage</keyword>
<evidence type="ECO:0000256" key="3">
    <source>
        <dbReference type="ARBA" id="ARBA00022454"/>
    </source>
</evidence>
<dbReference type="SMART" id="SM00292">
    <property type="entry name" value="BRCT"/>
    <property type="match status" value="2"/>
</dbReference>
<keyword evidence="9" id="KW-0234">DNA repair</keyword>
<proteinExistence type="predicted"/>
<evidence type="ECO:0000313" key="18">
    <source>
        <dbReference type="Proteomes" id="UP000807504"/>
    </source>
</evidence>
<dbReference type="GO" id="GO:0003684">
    <property type="term" value="F:damaged DNA binding"/>
    <property type="evidence" value="ECO:0007669"/>
    <property type="project" value="InterPro"/>
</dbReference>
<evidence type="ECO:0000256" key="14">
    <source>
        <dbReference type="ARBA" id="ARBA00079580"/>
    </source>
</evidence>
<dbReference type="Gene3D" id="3.40.50.10190">
    <property type="entry name" value="BRCT domain"/>
    <property type="match status" value="2"/>
</dbReference>
<dbReference type="InterPro" id="IPR045080">
    <property type="entry name" value="BRCT_XRCC1_rpt1"/>
</dbReference>
<feature type="domain" description="BRCT" evidence="16">
    <location>
        <begin position="315"/>
        <end position="403"/>
    </location>
</feature>
<keyword evidence="3" id="KW-0158">Chromosome</keyword>
<keyword evidence="4" id="KW-1017">Isopeptide bond</keyword>
<dbReference type="PANTHER" id="PTHR11370">
    <property type="entry name" value="DNA-REPAIR PROTEIN XRCC1"/>
    <property type="match status" value="1"/>
</dbReference>
<evidence type="ECO:0000256" key="5">
    <source>
        <dbReference type="ARBA" id="ARBA00022553"/>
    </source>
</evidence>
<dbReference type="InterPro" id="IPR036420">
    <property type="entry name" value="BRCT_dom_sf"/>
</dbReference>
<gene>
    <name evidence="17" type="ORF">HNY73_004156</name>
</gene>
<dbReference type="GO" id="GO:0006284">
    <property type="term" value="P:base-excision repair"/>
    <property type="evidence" value="ECO:0007669"/>
    <property type="project" value="InterPro"/>
</dbReference>
<reference evidence="17" key="1">
    <citation type="journal article" date="2020" name="bioRxiv">
        <title>Chromosome-level reference genome of the European wasp spider Argiope bruennichi: a resource for studies on range expansion and evolutionary adaptation.</title>
        <authorList>
            <person name="Sheffer M.M."/>
            <person name="Hoppe A."/>
            <person name="Krehenwinkel H."/>
            <person name="Uhl G."/>
            <person name="Kuss A.W."/>
            <person name="Jensen L."/>
            <person name="Jensen C."/>
            <person name="Gillespie R.G."/>
            <person name="Hoff K.J."/>
            <person name="Prost S."/>
        </authorList>
    </citation>
    <scope>NUCLEOTIDE SEQUENCE</scope>
</reference>
<comment type="function">
    <text evidence="11">Scaffold protein involved in DNA single-strand break repair by mediating the assembly of DNA break repair protein complexes. Negatively regulates ADP-ribosyltransferase activity of PARP1 during base-excision repair in order to prevent excessive PARP1 activity. Recognizes and binds poly-ADP-ribose chains: specifically binds auto-poly-ADP-ribosylated PARP1, limiting its activity.</text>
</comment>
<evidence type="ECO:0000256" key="11">
    <source>
        <dbReference type="ARBA" id="ARBA00055460"/>
    </source>
</evidence>
<dbReference type="FunFam" id="3.40.50.10190:FF:000008">
    <property type="entry name" value="X-ray repair cross complementing 1"/>
    <property type="match status" value="1"/>
</dbReference>
<dbReference type="CDD" id="cd17707">
    <property type="entry name" value="BRCT_XRCC1_rpt2"/>
    <property type="match status" value="1"/>
</dbReference>
<evidence type="ECO:0000256" key="9">
    <source>
        <dbReference type="ARBA" id="ARBA00023204"/>
    </source>
</evidence>
<feature type="compositionally biased region" description="Polar residues" evidence="15">
    <location>
        <begin position="219"/>
        <end position="231"/>
    </location>
</feature>
<dbReference type="PANTHER" id="PTHR11370:SF5">
    <property type="entry name" value="DNA REPAIR PROTEIN XRCC1"/>
    <property type="match status" value="1"/>
</dbReference>
<evidence type="ECO:0000256" key="2">
    <source>
        <dbReference type="ARBA" id="ARBA00004286"/>
    </source>
</evidence>
<dbReference type="PROSITE" id="PS50172">
    <property type="entry name" value="BRCT"/>
    <property type="match status" value="2"/>
</dbReference>
<dbReference type="GO" id="GO:0005634">
    <property type="term" value="C:nucleus"/>
    <property type="evidence" value="ECO:0007669"/>
    <property type="project" value="UniProtKB-SubCell"/>
</dbReference>
<feature type="compositionally biased region" description="Polar residues" evidence="15">
    <location>
        <begin position="277"/>
        <end position="307"/>
    </location>
</feature>
<keyword evidence="18" id="KW-1185">Reference proteome</keyword>
<dbReference type="InterPro" id="IPR001357">
    <property type="entry name" value="BRCT_dom"/>
</dbReference>
<evidence type="ECO:0000256" key="10">
    <source>
        <dbReference type="ARBA" id="ARBA00023242"/>
    </source>
</evidence>
<evidence type="ECO:0000256" key="15">
    <source>
        <dbReference type="SAM" id="MobiDB-lite"/>
    </source>
</evidence>
<evidence type="ECO:0000256" key="4">
    <source>
        <dbReference type="ARBA" id="ARBA00022499"/>
    </source>
</evidence>
<feature type="compositionally biased region" description="Low complexity" evidence="15">
    <location>
        <begin position="414"/>
        <end position="423"/>
    </location>
</feature>
<dbReference type="FunFam" id="2.60.120.260:FF:000025">
    <property type="entry name" value="DNA repair protein XRCC1 isoform X1"/>
    <property type="match status" value="1"/>
</dbReference>
<dbReference type="InterPro" id="IPR008979">
    <property type="entry name" value="Galactose-bd-like_sf"/>
</dbReference>
<sequence>MPEIKIKHVVSFSSEDKIHRAENILKAETYRKWKCATPGEKSASIVLQFEKATQIHSIDIGNESSAFVEVLVGRSSDTVNDYQVLLVASSFMSPLESRNETHTNRVRMFGPDKLSQNLKDEKWDCVQVVCTQPFNKNIQYGLSFIKFHSPPEKNEDKAAENETKNATVKFGAFRIKYEDEDEDNSPPISSWQERKNRKLDSSITHNDEALSYAAAILNPNYSMRTPQQNNTQKRKLDSTKDSEPPAKKESTANGVNKEKLSSKDVEASKKDSAVPSIKNTVVAKNNNQRTLNLSTNENKPSTSNNKQGKVLKRKPFNKIMENVVFVISGFVNPLRSEIRDKGLEMGAKYKGDWDNTCTHLVCAFINTPKYIQVRSQGGRIVTKDWILDCYKKKVPLDWKLYMLGNYTMDESSSEEVISAGSSEEWSDEEEVPAKKQKRKKAPPKLNGKQSDDIKKVAKQKSKSSSDSDDGKSSVSKKSDVKKVQSVSPKKNVSSFSSNVTDIATKDDSETEDEDALKDYMADTDRDSDSGGNTEDEILKVEKANLKKAASKAKESCEDDSDSSLLPSKVDTSNLPLPELPNIFKRRHFFLFGDFSSNKYHDLQRYITAYNGVIEDYMGDAVKYVITESKWDKNFEEALESNEDLIFVKPEWIFKCHEAQKLVPYQPYIVIPDS</sequence>
<feature type="region of interest" description="Disordered" evidence="15">
    <location>
        <begin position="219"/>
        <end position="308"/>
    </location>
</feature>
<evidence type="ECO:0000256" key="12">
    <source>
        <dbReference type="ARBA" id="ARBA00064453"/>
    </source>
</evidence>
<evidence type="ECO:0000256" key="1">
    <source>
        <dbReference type="ARBA" id="ARBA00004123"/>
    </source>
</evidence>
<dbReference type="EMBL" id="JABXBU010000003">
    <property type="protein sequence ID" value="KAF8792577.1"/>
    <property type="molecule type" value="Genomic_DNA"/>
</dbReference>
<comment type="subcellular location">
    <subcellularLocation>
        <location evidence="2">Chromosome</location>
    </subcellularLocation>
    <subcellularLocation>
        <location evidence="1">Nucleus</location>
    </subcellularLocation>
</comment>
<feature type="domain" description="BRCT" evidence="16">
    <location>
        <begin position="578"/>
        <end position="669"/>
    </location>
</feature>
<feature type="region of interest" description="Disordered" evidence="15">
    <location>
        <begin position="414"/>
        <end position="495"/>
    </location>
</feature>
<keyword evidence="6" id="KW-0677">Repeat</keyword>
<evidence type="ECO:0000256" key="8">
    <source>
        <dbReference type="ARBA" id="ARBA00022843"/>
    </source>
</evidence>
<dbReference type="AlphaFoldDB" id="A0A8T0FN07"/>
<organism evidence="17 18">
    <name type="scientific">Argiope bruennichi</name>
    <name type="common">Wasp spider</name>
    <name type="synonym">Aranea bruennichi</name>
    <dbReference type="NCBI Taxonomy" id="94029"/>
    <lineage>
        <taxon>Eukaryota</taxon>
        <taxon>Metazoa</taxon>
        <taxon>Ecdysozoa</taxon>
        <taxon>Arthropoda</taxon>
        <taxon>Chelicerata</taxon>
        <taxon>Arachnida</taxon>
        <taxon>Araneae</taxon>
        <taxon>Araneomorphae</taxon>
        <taxon>Entelegynae</taxon>
        <taxon>Araneoidea</taxon>
        <taxon>Araneidae</taxon>
        <taxon>Argiope</taxon>
    </lineage>
</organism>
<feature type="region of interest" description="Disordered" evidence="15">
    <location>
        <begin position="177"/>
        <end position="200"/>
    </location>
</feature>
<dbReference type="GO" id="GO:0005694">
    <property type="term" value="C:chromosome"/>
    <property type="evidence" value="ECO:0007669"/>
    <property type="project" value="UniProtKB-SubCell"/>
</dbReference>
<accession>A0A8T0FN07</accession>
<dbReference type="InterPro" id="IPR002706">
    <property type="entry name" value="Xrcc1_N"/>
</dbReference>
<dbReference type="SUPFAM" id="SSF49785">
    <property type="entry name" value="Galactose-binding domain-like"/>
    <property type="match status" value="1"/>
</dbReference>
<evidence type="ECO:0000313" key="17">
    <source>
        <dbReference type="EMBL" id="KAF8792577.1"/>
    </source>
</evidence>
<evidence type="ECO:0000256" key="13">
    <source>
        <dbReference type="ARBA" id="ARBA00068212"/>
    </source>
</evidence>
<keyword evidence="5" id="KW-0597">Phosphoprotein</keyword>
<keyword evidence="8" id="KW-0832">Ubl conjugation</keyword>
<evidence type="ECO:0000256" key="7">
    <source>
        <dbReference type="ARBA" id="ARBA00022763"/>
    </source>
</evidence>
<feature type="compositionally biased region" description="Low complexity" evidence="15">
    <location>
        <begin position="483"/>
        <end position="494"/>
    </location>
</feature>
<feature type="compositionally biased region" description="Basic and acidic residues" evidence="15">
    <location>
        <begin position="463"/>
        <end position="482"/>
    </location>
</feature>
<comment type="caution">
    <text evidence="17">The sequence shown here is derived from an EMBL/GenBank/DDBJ whole genome shotgun (WGS) entry which is preliminary data.</text>
</comment>
<reference evidence="17" key="2">
    <citation type="submission" date="2020-06" db="EMBL/GenBank/DDBJ databases">
        <authorList>
            <person name="Sheffer M."/>
        </authorList>
    </citation>
    <scope>NUCLEOTIDE SEQUENCE</scope>
</reference>
<name>A0A8T0FN07_ARGBR</name>
<dbReference type="Pfam" id="PF00533">
    <property type="entry name" value="BRCT"/>
    <property type="match status" value="1"/>
</dbReference>